<dbReference type="Gene3D" id="3.40.50.1980">
    <property type="entry name" value="Nitrogenase molybdenum iron protein domain"/>
    <property type="match status" value="2"/>
</dbReference>
<protein>
    <submittedName>
        <fullName evidence="3">Vitamin B12 transport system substrate-binding protein</fullName>
    </submittedName>
</protein>
<dbReference type="InterPro" id="IPR050902">
    <property type="entry name" value="ABC_Transporter_SBP"/>
</dbReference>
<dbReference type="AlphaFoldDB" id="A0A1G8R0U8"/>
<evidence type="ECO:0000259" key="2">
    <source>
        <dbReference type="PROSITE" id="PS50983"/>
    </source>
</evidence>
<keyword evidence="1" id="KW-0732">Signal</keyword>
<reference evidence="4" key="1">
    <citation type="submission" date="2016-10" db="EMBL/GenBank/DDBJ databases">
        <authorList>
            <person name="Varghese N."/>
            <person name="Submissions S."/>
        </authorList>
    </citation>
    <scope>NUCLEOTIDE SEQUENCE [LARGE SCALE GENOMIC DNA]</scope>
    <source>
        <strain evidence="4">DSM 23317</strain>
    </source>
</reference>
<dbReference type="EMBL" id="FNEM01000005">
    <property type="protein sequence ID" value="SDJ10568.1"/>
    <property type="molecule type" value="Genomic_DNA"/>
</dbReference>
<dbReference type="CDD" id="cd01144">
    <property type="entry name" value="BtuF"/>
    <property type="match status" value="1"/>
</dbReference>
<gene>
    <name evidence="3" type="ORF">SAMN04488540_10520</name>
</gene>
<evidence type="ECO:0000313" key="3">
    <source>
        <dbReference type="EMBL" id="SDJ10568.1"/>
    </source>
</evidence>
<sequence length="286" mass="31552">MLTRFLVIWLLVGLSGAVWAQKPPFPRIAALTPHSVELLYQVGAGDQIIATIDYADYPQAARQIRRIGRHDELDFEALVQLQPDLVVLGISDTSRHFVERLNALGLTVVDTSVASIADIGPLMASLGQQTGHPQQGQRAAAAFTEQYQRLLDRYQHRAPVTVFYQLWSTPLMTASSAWMDELIGSCGGVNLFADASAEYPQVSIEQVISASPQVLIVPTNHGLGGNSIAMWQQWSEIPAIDKGLVFEVNSDWLHRTGPRILLGMEQLCQSLDQAREVLRSKKEAPM</sequence>
<dbReference type="PANTHER" id="PTHR30535:SF34">
    <property type="entry name" value="MOLYBDATE-BINDING PROTEIN MOLA"/>
    <property type="match status" value="1"/>
</dbReference>
<dbReference type="SUPFAM" id="SSF53807">
    <property type="entry name" value="Helical backbone' metal receptor"/>
    <property type="match status" value="1"/>
</dbReference>
<feature type="domain" description="Fe/B12 periplasmic-binding" evidence="2">
    <location>
        <begin position="27"/>
        <end position="282"/>
    </location>
</feature>
<evidence type="ECO:0000313" key="4">
    <source>
        <dbReference type="Proteomes" id="UP000199527"/>
    </source>
</evidence>
<organism evidence="3 4">
    <name type="scientific">Ferrimonas sediminum</name>
    <dbReference type="NCBI Taxonomy" id="718193"/>
    <lineage>
        <taxon>Bacteria</taxon>
        <taxon>Pseudomonadati</taxon>
        <taxon>Pseudomonadota</taxon>
        <taxon>Gammaproteobacteria</taxon>
        <taxon>Alteromonadales</taxon>
        <taxon>Ferrimonadaceae</taxon>
        <taxon>Ferrimonas</taxon>
    </lineage>
</organism>
<dbReference type="InterPro" id="IPR002491">
    <property type="entry name" value="ABC_transptr_periplasmic_BD"/>
</dbReference>
<evidence type="ECO:0000256" key="1">
    <source>
        <dbReference type="ARBA" id="ARBA00022729"/>
    </source>
</evidence>
<dbReference type="PROSITE" id="PS50983">
    <property type="entry name" value="FE_B12_PBP"/>
    <property type="match status" value="1"/>
</dbReference>
<dbReference type="InterPro" id="IPR054828">
    <property type="entry name" value="Vit_B12_bind_prot"/>
</dbReference>
<name>A0A1G8R0U8_9GAMM</name>
<dbReference type="Proteomes" id="UP000199527">
    <property type="component" value="Unassembled WGS sequence"/>
</dbReference>
<dbReference type="NCBIfam" id="NF038402">
    <property type="entry name" value="TroA_like"/>
    <property type="match status" value="1"/>
</dbReference>
<dbReference type="RefSeq" id="WP_176819233.1">
    <property type="nucleotide sequence ID" value="NZ_FNEM01000005.1"/>
</dbReference>
<dbReference type="Pfam" id="PF01497">
    <property type="entry name" value="Peripla_BP_2"/>
    <property type="match status" value="1"/>
</dbReference>
<accession>A0A1G8R0U8</accession>
<proteinExistence type="predicted"/>
<dbReference type="PANTHER" id="PTHR30535">
    <property type="entry name" value="VITAMIN B12-BINDING PROTEIN"/>
    <property type="match status" value="1"/>
</dbReference>
<keyword evidence="4" id="KW-1185">Reference proteome</keyword>
<dbReference type="GO" id="GO:0071281">
    <property type="term" value="P:cellular response to iron ion"/>
    <property type="evidence" value="ECO:0007669"/>
    <property type="project" value="TreeGrafter"/>
</dbReference>